<dbReference type="SMART" id="SM00283">
    <property type="entry name" value="MA"/>
    <property type="match status" value="1"/>
</dbReference>
<dbReference type="PANTHER" id="PTHR32089:SF112">
    <property type="entry name" value="LYSOZYME-LIKE PROTEIN-RELATED"/>
    <property type="match status" value="1"/>
</dbReference>
<dbReference type="eggNOG" id="COG0840">
    <property type="taxonomic scope" value="Bacteria"/>
</dbReference>
<feature type="transmembrane region" description="Helical" evidence="8">
    <location>
        <begin position="12"/>
        <end position="30"/>
    </location>
</feature>
<keyword evidence="4 6" id="KW-0807">Transducer</keyword>
<evidence type="ECO:0000256" key="6">
    <source>
        <dbReference type="PROSITE-ProRule" id="PRU00284"/>
    </source>
</evidence>
<dbReference type="AlphaFoldDB" id="A0A0A3ISA4"/>
<feature type="transmembrane region" description="Helical" evidence="8">
    <location>
        <begin position="183"/>
        <end position="201"/>
    </location>
</feature>
<feature type="domain" description="Methyl-accepting transducer" evidence="9">
    <location>
        <begin position="275"/>
        <end position="511"/>
    </location>
</feature>
<dbReference type="CDD" id="cd11386">
    <property type="entry name" value="MCP_signal"/>
    <property type="match status" value="1"/>
</dbReference>
<accession>A0A0A3ISA4</accession>
<dbReference type="GO" id="GO:0007165">
    <property type="term" value="P:signal transduction"/>
    <property type="evidence" value="ECO:0007669"/>
    <property type="project" value="UniProtKB-KW"/>
</dbReference>
<comment type="subcellular location">
    <subcellularLocation>
        <location evidence="1">Cell membrane</location>
    </subcellularLocation>
</comment>
<dbReference type="PRINTS" id="PR00260">
    <property type="entry name" value="CHEMTRNSDUCR"/>
</dbReference>
<dbReference type="InterPro" id="IPR004089">
    <property type="entry name" value="MCPsignal_dom"/>
</dbReference>
<evidence type="ECO:0000256" key="2">
    <source>
        <dbReference type="ARBA" id="ARBA00022475"/>
    </source>
</evidence>
<keyword evidence="7" id="KW-0175">Coiled coil</keyword>
<keyword evidence="8" id="KW-1133">Transmembrane helix</keyword>
<dbReference type="OrthoDB" id="2168386at2"/>
<dbReference type="InterPro" id="IPR024478">
    <property type="entry name" value="HlyB_4HB_MCP"/>
</dbReference>
<evidence type="ECO:0000256" key="7">
    <source>
        <dbReference type="SAM" id="Coils"/>
    </source>
</evidence>
<dbReference type="STRING" id="1220589.CD32_07785"/>
<sequence length="561" mass="60146">MKVGAKLNVAFWSIVALLCISVGISFYSLAHIEDKTENALDNRVVQLRIIDEIRFDVGMQGLYARALMIDTTAKNRENLLSYAEMLNKNISAIKDLASSDTMKGYLQETEGYTKEFDQAAQEVVAAVDENDIAKATTIVNTKLQDANIGILDVATKMSEYQGQQLELIKAETKKSISTSRTSSIVMLILSVLISIVLIGYVRRIITKPLNTVMSAAQKIADGDLSQEDIVHHSKDEIGQLAKVFNDMKASLRSLIKHVQTNTEQLSAAAEELSASTEEVSATTEDAAHQVAMTADAAQGSSLAANESALAMEETAQGVQRIAEASQTLHTSSLDASRTATHGTEIIEQAKNQMDVINGSTAVVNDLVQKLAKQTEEIENITRVITDITDQTNLLALNAAIEAARAGEHGKGFAVVADEVRKLAEESKESANSIAALTMEIKIDTENVERAVGNSLVSVKDGVGIISEAGESFHAIVSAVDVMTAQIQEISATSEQLSASAEEVSASVNEISMGAQSAAGNIDTIAAAMEEQTATMQEVNSVALSLNESAQHLQNEIQRFKV</sequence>
<keyword evidence="8" id="KW-0812">Transmembrane</keyword>
<dbReference type="InterPro" id="IPR004090">
    <property type="entry name" value="Chemotax_Me-accpt_rcpt"/>
</dbReference>
<dbReference type="PROSITE" id="PS50111">
    <property type="entry name" value="CHEMOTAXIS_TRANSDUC_2"/>
    <property type="match status" value="1"/>
</dbReference>
<name>A0A0A3ISA4_9BACI</name>
<feature type="coiled-coil region" evidence="7">
    <location>
        <begin position="363"/>
        <end position="390"/>
    </location>
</feature>
<comment type="similarity">
    <text evidence="5">Belongs to the methyl-accepting chemotaxis (MCP) protein family.</text>
</comment>
<evidence type="ECO:0000259" key="9">
    <source>
        <dbReference type="PROSITE" id="PS50111"/>
    </source>
</evidence>
<comment type="caution">
    <text evidence="11">The sequence shown here is derived from an EMBL/GenBank/DDBJ whole genome shotgun (WGS) entry which is preliminary data.</text>
</comment>
<dbReference type="CDD" id="cd06225">
    <property type="entry name" value="HAMP"/>
    <property type="match status" value="1"/>
</dbReference>
<dbReference type="Pfam" id="PF12729">
    <property type="entry name" value="4HB_MCP_1"/>
    <property type="match status" value="1"/>
</dbReference>
<dbReference type="GO" id="GO:0006935">
    <property type="term" value="P:chemotaxis"/>
    <property type="evidence" value="ECO:0007669"/>
    <property type="project" value="InterPro"/>
</dbReference>
<dbReference type="GO" id="GO:0005886">
    <property type="term" value="C:plasma membrane"/>
    <property type="evidence" value="ECO:0007669"/>
    <property type="project" value="UniProtKB-SubCell"/>
</dbReference>
<dbReference type="EMBL" id="JPVP01000053">
    <property type="protein sequence ID" value="KGR85743.1"/>
    <property type="molecule type" value="Genomic_DNA"/>
</dbReference>
<proteinExistence type="inferred from homology"/>
<evidence type="ECO:0000259" key="10">
    <source>
        <dbReference type="PROSITE" id="PS50885"/>
    </source>
</evidence>
<keyword evidence="2" id="KW-1003">Cell membrane</keyword>
<dbReference type="GO" id="GO:0004888">
    <property type="term" value="F:transmembrane signaling receptor activity"/>
    <property type="evidence" value="ECO:0007669"/>
    <property type="project" value="InterPro"/>
</dbReference>
<evidence type="ECO:0000256" key="8">
    <source>
        <dbReference type="SAM" id="Phobius"/>
    </source>
</evidence>
<evidence type="ECO:0000256" key="3">
    <source>
        <dbReference type="ARBA" id="ARBA00023136"/>
    </source>
</evidence>
<dbReference type="Gene3D" id="6.10.340.10">
    <property type="match status" value="1"/>
</dbReference>
<feature type="domain" description="HAMP" evidence="10">
    <location>
        <begin position="203"/>
        <end position="256"/>
    </location>
</feature>
<reference evidence="11 12" key="1">
    <citation type="submission" date="2014-02" db="EMBL/GenBank/DDBJ databases">
        <title>Draft genome sequence of Lysinibacillus odysseyi NBRC 100172.</title>
        <authorList>
            <person name="Zhang F."/>
            <person name="Wang G."/>
            <person name="Zhang L."/>
        </authorList>
    </citation>
    <scope>NUCLEOTIDE SEQUENCE [LARGE SCALE GENOMIC DNA]</scope>
    <source>
        <strain evidence="11 12">NBRC 100172</strain>
    </source>
</reference>
<dbReference type="Gene3D" id="1.10.287.950">
    <property type="entry name" value="Methyl-accepting chemotaxis protein"/>
    <property type="match status" value="1"/>
</dbReference>
<keyword evidence="12" id="KW-1185">Reference proteome</keyword>
<dbReference type="PANTHER" id="PTHR32089">
    <property type="entry name" value="METHYL-ACCEPTING CHEMOTAXIS PROTEIN MCPB"/>
    <property type="match status" value="1"/>
</dbReference>
<keyword evidence="3 8" id="KW-0472">Membrane</keyword>
<dbReference type="Pfam" id="PF00015">
    <property type="entry name" value="MCPsignal"/>
    <property type="match status" value="1"/>
</dbReference>
<dbReference type="PROSITE" id="PS50885">
    <property type="entry name" value="HAMP"/>
    <property type="match status" value="1"/>
</dbReference>
<evidence type="ECO:0000256" key="5">
    <source>
        <dbReference type="ARBA" id="ARBA00029447"/>
    </source>
</evidence>
<dbReference type="RefSeq" id="WP_036153146.1">
    <property type="nucleotide sequence ID" value="NZ_AVCX01000008.1"/>
</dbReference>
<dbReference type="SUPFAM" id="SSF58104">
    <property type="entry name" value="Methyl-accepting chemotaxis protein (MCP) signaling domain"/>
    <property type="match status" value="1"/>
</dbReference>
<dbReference type="InterPro" id="IPR003660">
    <property type="entry name" value="HAMP_dom"/>
</dbReference>
<dbReference type="Proteomes" id="UP000030437">
    <property type="component" value="Unassembled WGS sequence"/>
</dbReference>
<protein>
    <submittedName>
        <fullName evidence="11">Chemotaxis protein</fullName>
    </submittedName>
</protein>
<dbReference type="SMART" id="SM00304">
    <property type="entry name" value="HAMP"/>
    <property type="match status" value="1"/>
</dbReference>
<gene>
    <name evidence="11" type="ORF">CD32_07785</name>
</gene>
<dbReference type="Pfam" id="PF00672">
    <property type="entry name" value="HAMP"/>
    <property type="match status" value="1"/>
</dbReference>
<evidence type="ECO:0000256" key="4">
    <source>
        <dbReference type="ARBA" id="ARBA00023224"/>
    </source>
</evidence>
<organism evidence="11 12">
    <name type="scientific">Lysinibacillus odysseyi 34hs-1 = NBRC 100172</name>
    <dbReference type="NCBI Taxonomy" id="1220589"/>
    <lineage>
        <taxon>Bacteria</taxon>
        <taxon>Bacillati</taxon>
        <taxon>Bacillota</taxon>
        <taxon>Bacilli</taxon>
        <taxon>Bacillales</taxon>
        <taxon>Bacillaceae</taxon>
        <taxon>Lysinibacillus</taxon>
    </lineage>
</organism>
<evidence type="ECO:0000313" key="11">
    <source>
        <dbReference type="EMBL" id="KGR85743.1"/>
    </source>
</evidence>
<evidence type="ECO:0000313" key="12">
    <source>
        <dbReference type="Proteomes" id="UP000030437"/>
    </source>
</evidence>
<evidence type="ECO:0000256" key="1">
    <source>
        <dbReference type="ARBA" id="ARBA00004236"/>
    </source>
</evidence>